<keyword evidence="1" id="KW-0472">Membrane</keyword>
<feature type="transmembrane region" description="Helical" evidence="1">
    <location>
        <begin position="207"/>
        <end position="229"/>
    </location>
</feature>
<dbReference type="AlphaFoldDB" id="A0A0S1GNK5"/>
<feature type="domain" description="SGNH" evidence="3">
    <location>
        <begin position="425"/>
        <end position="663"/>
    </location>
</feature>
<organism evidence="4">
    <name type="scientific">Aeromonas salmonicida</name>
    <dbReference type="NCBI Taxonomy" id="645"/>
    <lineage>
        <taxon>Bacteria</taxon>
        <taxon>Pseudomonadati</taxon>
        <taxon>Pseudomonadota</taxon>
        <taxon>Gammaproteobacteria</taxon>
        <taxon>Aeromonadales</taxon>
        <taxon>Aeromonadaceae</taxon>
        <taxon>Aeromonas</taxon>
    </lineage>
</organism>
<protein>
    <submittedName>
        <fullName evidence="4">Putatif acyltransferase</fullName>
    </submittedName>
</protein>
<feature type="domain" description="Acyltransferase 3" evidence="2">
    <location>
        <begin position="24"/>
        <end position="337"/>
    </location>
</feature>
<dbReference type="GO" id="GO:0016747">
    <property type="term" value="F:acyltransferase activity, transferring groups other than amino-acyl groups"/>
    <property type="evidence" value="ECO:0007669"/>
    <property type="project" value="InterPro"/>
</dbReference>
<feature type="transmembrane region" description="Helical" evidence="1">
    <location>
        <begin position="160"/>
        <end position="177"/>
    </location>
</feature>
<feature type="transmembrane region" description="Helical" evidence="1">
    <location>
        <begin position="365"/>
        <end position="386"/>
    </location>
</feature>
<keyword evidence="4" id="KW-0808">Transferase</keyword>
<dbReference type="Pfam" id="PF01757">
    <property type="entry name" value="Acyl_transf_3"/>
    <property type="match status" value="1"/>
</dbReference>
<evidence type="ECO:0000259" key="2">
    <source>
        <dbReference type="Pfam" id="PF01757"/>
    </source>
</evidence>
<reference evidence="4" key="1">
    <citation type="submission" date="2015-07" db="EMBL/GenBank/DDBJ databases">
        <title>The mesophilic/psychrophilic dichotomy of Aeromonas salmonicida.</title>
        <authorList>
            <person name="Vincent A.T."/>
            <person name="Trudel M.V."/>
            <person name="Freschi L."/>
            <person name="Nagar V."/>
            <person name="Levesque R.C."/>
            <person name="Charette S.J."/>
        </authorList>
    </citation>
    <scope>NUCLEOTIDE SEQUENCE</scope>
    <source>
        <strain evidence="4">Y47</strain>
        <plasmid evidence="4">pY47-1</plasmid>
    </source>
</reference>
<feature type="transmembrane region" description="Helical" evidence="1">
    <location>
        <begin position="50"/>
        <end position="70"/>
    </location>
</feature>
<feature type="transmembrane region" description="Helical" evidence="1">
    <location>
        <begin position="184"/>
        <end position="201"/>
    </location>
</feature>
<keyword evidence="4" id="KW-0614">Plasmid</keyword>
<sequence>MKVTDPVNPSANSQPPIQPKAFRYDINGLRAWAVLAVVLYHFGVPGFGGGFVGVDVFFVISGFLMTGIIISGLERGNFSLWGFYLARARRIIPALLVLCASLLILGWFWLTNIDYKMLASHVGTAVAFVSNLKFWREAGYFDAASHDKWLLHTWSLSVEWQFYILLPLGCLLLWHWFGKRGVKLALIVAGVLSLVLSVYASSRWPGAAFYLLPTRAWEMLAGGLVWWATRQHAMSRQWARLAEGVGFALIIWAIATFDPAMQWPGYLALVPVVGAMLVLAANRQRSWLTANPLARQLGASSYSIYLWHWPLVVLLTYAGEQANPQWMVAGVLGSLLLGELSLRLVENPTRKGLNRSGLWMQSGQLAVVTGAIGLAAVLVFAGIIFAHPSLMGRIDPAIELVANEANNVNPRRDECLLGQPGRGFESPLCRFGEGAVEAVVLGDSHANASVSAVAAATPGATVEMTYSGCSSVLGLKRKNHQCAEFSDHSLKQLNYHFIRQKVFVVNRYGLAIFGGNGKDDDVPKPVAYFDQIYQSANERLNKQFTTHFVETMCAIKNPERVYLVRPYPEMGINVPKSLGRALMLGRPDPQISISLEEYHQRQQVILRAQDEAARQCGVHILDPLPYLCHNGRCLGSKEGRPLYFDDDHLSEYGNKLLVPMFKQAWKRD</sequence>
<dbReference type="InterPro" id="IPR043968">
    <property type="entry name" value="SGNH"/>
</dbReference>
<dbReference type="InterPro" id="IPR002656">
    <property type="entry name" value="Acyl_transf_3_dom"/>
</dbReference>
<keyword evidence="1" id="KW-0812">Transmembrane</keyword>
<evidence type="ECO:0000259" key="3">
    <source>
        <dbReference type="Pfam" id="PF19040"/>
    </source>
</evidence>
<name>A0A0S1GNK5_AERSA</name>
<keyword evidence="1" id="KW-1133">Transmembrane helix</keyword>
<feature type="transmembrane region" description="Helical" evidence="1">
    <location>
        <begin position="325"/>
        <end position="345"/>
    </location>
</feature>
<accession>A0A0S1GNK5</accession>
<feature type="transmembrane region" description="Helical" evidence="1">
    <location>
        <begin position="241"/>
        <end position="257"/>
    </location>
</feature>
<proteinExistence type="predicted"/>
<dbReference type="InterPro" id="IPR050879">
    <property type="entry name" value="Acyltransferase_3"/>
</dbReference>
<evidence type="ECO:0000313" key="4">
    <source>
        <dbReference type="EMBL" id="ALK43973.1"/>
    </source>
</evidence>
<dbReference type="PATRIC" id="fig|645.13.peg.10"/>
<dbReference type="EMBL" id="KT334396">
    <property type="protein sequence ID" value="ALK43973.1"/>
    <property type="molecule type" value="Genomic_DNA"/>
</dbReference>
<keyword evidence="4" id="KW-0012">Acyltransferase</keyword>
<feature type="transmembrane region" description="Helical" evidence="1">
    <location>
        <begin position="91"/>
        <end position="110"/>
    </location>
</feature>
<dbReference type="RefSeq" id="WP_059167474.1">
    <property type="nucleotide sequence ID" value="NZ_CAWMQR010000001.1"/>
</dbReference>
<evidence type="ECO:0000256" key="1">
    <source>
        <dbReference type="SAM" id="Phobius"/>
    </source>
</evidence>
<feature type="transmembrane region" description="Helical" evidence="1">
    <location>
        <begin position="27"/>
        <end position="44"/>
    </location>
</feature>
<dbReference type="GO" id="GO:0009103">
    <property type="term" value="P:lipopolysaccharide biosynthetic process"/>
    <property type="evidence" value="ECO:0007669"/>
    <property type="project" value="TreeGrafter"/>
</dbReference>
<dbReference type="GO" id="GO:0016020">
    <property type="term" value="C:membrane"/>
    <property type="evidence" value="ECO:0007669"/>
    <property type="project" value="TreeGrafter"/>
</dbReference>
<dbReference type="PANTHER" id="PTHR23028">
    <property type="entry name" value="ACETYLTRANSFERASE"/>
    <property type="match status" value="1"/>
</dbReference>
<dbReference type="PANTHER" id="PTHR23028:SF53">
    <property type="entry name" value="ACYL_TRANSF_3 DOMAIN-CONTAINING PROTEIN"/>
    <property type="match status" value="1"/>
</dbReference>
<feature type="transmembrane region" description="Helical" evidence="1">
    <location>
        <begin position="302"/>
        <end position="319"/>
    </location>
</feature>
<geneLocation type="plasmid" evidence="4">
    <name>pY47-1</name>
</geneLocation>
<feature type="transmembrane region" description="Helical" evidence="1">
    <location>
        <begin position="263"/>
        <end position="281"/>
    </location>
</feature>
<dbReference type="Pfam" id="PF19040">
    <property type="entry name" value="SGNH"/>
    <property type="match status" value="1"/>
</dbReference>